<reference evidence="9" key="1">
    <citation type="journal article" date="2023" name="Mol. Biol. Evol.">
        <title>Third-Generation Sequencing Reveals the Adaptive Role of the Epigenome in Three Deep-Sea Polychaetes.</title>
        <authorList>
            <person name="Perez M."/>
            <person name="Aroh O."/>
            <person name="Sun Y."/>
            <person name="Lan Y."/>
            <person name="Juniper S.K."/>
            <person name="Young C.R."/>
            <person name="Angers B."/>
            <person name="Qian P.Y."/>
        </authorList>
    </citation>
    <scope>NUCLEOTIDE SEQUENCE</scope>
    <source>
        <strain evidence="9">R07B-5</strain>
    </source>
</reference>
<dbReference type="InterPro" id="IPR019373">
    <property type="entry name" value="Ribosomal_mL51"/>
</dbReference>
<evidence type="ECO:0000256" key="5">
    <source>
        <dbReference type="ARBA" id="ARBA00023128"/>
    </source>
</evidence>
<keyword evidence="10" id="KW-1185">Reference proteome</keyword>
<dbReference type="Proteomes" id="UP001209878">
    <property type="component" value="Unassembled WGS sequence"/>
</dbReference>
<gene>
    <name evidence="9" type="ORF">NP493_80g03047</name>
</gene>
<name>A0AAD9P939_RIDPI</name>
<dbReference type="EMBL" id="JAODUO010000080">
    <property type="protein sequence ID" value="KAK2190432.1"/>
    <property type="molecule type" value="Genomic_DNA"/>
</dbReference>
<comment type="caution">
    <text evidence="9">The sequence shown here is derived from an EMBL/GenBank/DDBJ whole genome shotgun (WGS) entry which is preliminary data.</text>
</comment>
<keyword evidence="4" id="KW-0689">Ribosomal protein</keyword>
<dbReference type="GO" id="GO:0005762">
    <property type="term" value="C:mitochondrial large ribosomal subunit"/>
    <property type="evidence" value="ECO:0007669"/>
    <property type="project" value="TreeGrafter"/>
</dbReference>
<evidence type="ECO:0000256" key="8">
    <source>
        <dbReference type="ARBA" id="ARBA00035419"/>
    </source>
</evidence>
<evidence type="ECO:0000256" key="3">
    <source>
        <dbReference type="ARBA" id="ARBA00022946"/>
    </source>
</evidence>
<keyword evidence="5" id="KW-0496">Mitochondrion</keyword>
<accession>A0AAD9P939</accession>
<keyword evidence="6" id="KW-0687">Ribonucleoprotein</keyword>
<proteinExistence type="inferred from homology"/>
<organism evidence="9 10">
    <name type="scientific">Ridgeia piscesae</name>
    <name type="common">Tubeworm</name>
    <dbReference type="NCBI Taxonomy" id="27915"/>
    <lineage>
        <taxon>Eukaryota</taxon>
        <taxon>Metazoa</taxon>
        <taxon>Spiralia</taxon>
        <taxon>Lophotrochozoa</taxon>
        <taxon>Annelida</taxon>
        <taxon>Polychaeta</taxon>
        <taxon>Sedentaria</taxon>
        <taxon>Canalipalpata</taxon>
        <taxon>Sabellida</taxon>
        <taxon>Siboglinidae</taxon>
        <taxon>Ridgeia</taxon>
    </lineage>
</organism>
<evidence type="ECO:0000256" key="1">
    <source>
        <dbReference type="ARBA" id="ARBA00004173"/>
    </source>
</evidence>
<protein>
    <recommendedName>
        <fullName evidence="7">Large ribosomal subunit protein mL51</fullName>
    </recommendedName>
    <alternativeName>
        <fullName evidence="8">39S ribosomal protein L51, mitochondrial</fullName>
    </alternativeName>
</protein>
<evidence type="ECO:0000256" key="4">
    <source>
        <dbReference type="ARBA" id="ARBA00022980"/>
    </source>
</evidence>
<dbReference type="AlphaFoldDB" id="A0AAD9P939"/>
<comment type="similarity">
    <text evidence="2">Belongs to the mitochondrion-specific ribosomal protein mL51 family.</text>
</comment>
<evidence type="ECO:0000256" key="6">
    <source>
        <dbReference type="ARBA" id="ARBA00023274"/>
    </source>
</evidence>
<evidence type="ECO:0000313" key="10">
    <source>
        <dbReference type="Proteomes" id="UP001209878"/>
    </source>
</evidence>
<sequence length="196" mass="22928">MAAGILSSVKTASSNLLRQCLNRTVLSESVRCASYDPYPKFEAQTPYKPKKCNKYGYHNKLYDGGILPRPKGKYEDEPLPLPKYDAAKRDQWTEKKALFGQNDYIDIFADGAVRPVDLMKGPVWLRGFKGHEFQRILRQLKFEGAMLKEMYPTRYHNMTKRLFFLYKRLNEKRRHAPFWGGPRRAASSRIEKLTDW</sequence>
<dbReference type="PANTHER" id="PTHR13409">
    <property type="entry name" value="MITOCHONDRIAL 39S RIBOSOMAL PROTEIN L51"/>
    <property type="match status" value="1"/>
</dbReference>
<keyword evidence="3" id="KW-0809">Transit peptide</keyword>
<evidence type="ECO:0000313" key="9">
    <source>
        <dbReference type="EMBL" id="KAK2190432.1"/>
    </source>
</evidence>
<evidence type="ECO:0000256" key="2">
    <source>
        <dbReference type="ARBA" id="ARBA00010972"/>
    </source>
</evidence>
<dbReference type="Pfam" id="PF10244">
    <property type="entry name" value="MRP-L51"/>
    <property type="match status" value="1"/>
</dbReference>
<comment type="subcellular location">
    <subcellularLocation>
        <location evidence="1">Mitochondrion</location>
    </subcellularLocation>
</comment>
<dbReference type="GO" id="GO:0003735">
    <property type="term" value="F:structural constituent of ribosome"/>
    <property type="evidence" value="ECO:0007669"/>
    <property type="project" value="InterPro"/>
</dbReference>
<evidence type="ECO:0000256" key="7">
    <source>
        <dbReference type="ARBA" id="ARBA00035182"/>
    </source>
</evidence>
<dbReference type="GO" id="GO:0006412">
    <property type="term" value="P:translation"/>
    <property type="evidence" value="ECO:0007669"/>
    <property type="project" value="TreeGrafter"/>
</dbReference>
<dbReference type="PANTHER" id="PTHR13409:SF0">
    <property type="entry name" value="LARGE RIBOSOMAL SUBUNIT PROTEIN ML51"/>
    <property type="match status" value="1"/>
</dbReference>